<sequence length="89" mass="10221">AAKGNTLLNYCGIKKDLIDYVVDISPYKQGKYLPGSHIPVVGEEEIRKRKPNYVLILPWNIKEEIMEQLSYIRDWGGKFVVGVPKLKVF</sequence>
<evidence type="ECO:0000259" key="1">
    <source>
        <dbReference type="Pfam" id="PF08484"/>
    </source>
</evidence>
<dbReference type="InterPro" id="IPR013691">
    <property type="entry name" value="MeTrfase_14"/>
</dbReference>
<protein>
    <recommendedName>
        <fullName evidence="1">C-methyltransferase domain-containing protein</fullName>
    </recommendedName>
</protein>
<dbReference type="AlphaFoldDB" id="X1TLS3"/>
<name>X1TLS3_9ZZZZ</name>
<feature type="domain" description="C-methyltransferase" evidence="1">
    <location>
        <begin position="1"/>
        <end position="84"/>
    </location>
</feature>
<reference evidence="2" key="1">
    <citation type="journal article" date="2014" name="Front. Microbiol.">
        <title>High frequency of phylogenetically diverse reductive dehalogenase-homologous genes in deep subseafloor sedimentary metagenomes.</title>
        <authorList>
            <person name="Kawai M."/>
            <person name="Futagami T."/>
            <person name="Toyoda A."/>
            <person name="Takaki Y."/>
            <person name="Nishi S."/>
            <person name="Hori S."/>
            <person name="Arai W."/>
            <person name="Tsubouchi T."/>
            <person name="Morono Y."/>
            <person name="Uchiyama I."/>
            <person name="Ito T."/>
            <person name="Fujiyama A."/>
            <person name="Inagaki F."/>
            <person name="Takami H."/>
        </authorList>
    </citation>
    <scope>NUCLEOTIDE SEQUENCE</scope>
    <source>
        <strain evidence="2">Expedition CK06-06</strain>
    </source>
</reference>
<dbReference type="Gene3D" id="3.40.50.720">
    <property type="entry name" value="NAD(P)-binding Rossmann-like Domain"/>
    <property type="match status" value="1"/>
</dbReference>
<feature type="non-terminal residue" evidence="2">
    <location>
        <position position="1"/>
    </location>
</feature>
<proteinExistence type="predicted"/>
<dbReference type="Pfam" id="PF08484">
    <property type="entry name" value="Methyltransf_14"/>
    <property type="match status" value="1"/>
</dbReference>
<evidence type="ECO:0000313" key="2">
    <source>
        <dbReference type="EMBL" id="GAI88495.1"/>
    </source>
</evidence>
<organism evidence="2">
    <name type="scientific">marine sediment metagenome</name>
    <dbReference type="NCBI Taxonomy" id="412755"/>
    <lineage>
        <taxon>unclassified sequences</taxon>
        <taxon>metagenomes</taxon>
        <taxon>ecological metagenomes</taxon>
    </lineage>
</organism>
<accession>X1TLS3</accession>
<dbReference type="EMBL" id="BARW01024044">
    <property type="protein sequence ID" value="GAI88495.1"/>
    <property type="molecule type" value="Genomic_DNA"/>
</dbReference>
<comment type="caution">
    <text evidence="2">The sequence shown here is derived from an EMBL/GenBank/DDBJ whole genome shotgun (WGS) entry which is preliminary data.</text>
</comment>
<gene>
    <name evidence="2" type="ORF">S12H4_39727</name>
</gene>